<accession>A0A1Z5T3U8</accession>
<dbReference type="InParanoid" id="A0A1Z5T3U8"/>
<organism evidence="2 3">
    <name type="scientific">Hortaea werneckii EXF-2000</name>
    <dbReference type="NCBI Taxonomy" id="1157616"/>
    <lineage>
        <taxon>Eukaryota</taxon>
        <taxon>Fungi</taxon>
        <taxon>Dikarya</taxon>
        <taxon>Ascomycota</taxon>
        <taxon>Pezizomycotina</taxon>
        <taxon>Dothideomycetes</taxon>
        <taxon>Dothideomycetidae</taxon>
        <taxon>Mycosphaerellales</taxon>
        <taxon>Teratosphaeriaceae</taxon>
        <taxon>Hortaea</taxon>
    </lineage>
</organism>
<feature type="compositionally biased region" description="Low complexity" evidence="1">
    <location>
        <begin position="177"/>
        <end position="191"/>
    </location>
</feature>
<evidence type="ECO:0000313" key="3">
    <source>
        <dbReference type="Proteomes" id="UP000194280"/>
    </source>
</evidence>
<feature type="region of interest" description="Disordered" evidence="1">
    <location>
        <begin position="177"/>
        <end position="248"/>
    </location>
</feature>
<evidence type="ECO:0000256" key="1">
    <source>
        <dbReference type="SAM" id="MobiDB-lite"/>
    </source>
</evidence>
<dbReference type="PANTHER" id="PTHR39610">
    <property type="entry name" value="BZIP DOMAIN-CONTAINING PROTEIN-RELATED"/>
    <property type="match status" value="1"/>
</dbReference>
<dbReference type="VEuPathDB" id="FungiDB:BTJ68_09090"/>
<feature type="region of interest" description="Disordered" evidence="1">
    <location>
        <begin position="22"/>
        <end position="42"/>
    </location>
</feature>
<feature type="region of interest" description="Disordered" evidence="1">
    <location>
        <begin position="100"/>
        <end position="144"/>
    </location>
</feature>
<dbReference type="AlphaFoldDB" id="A0A1Z5T3U8"/>
<feature type="compositionally biased region" description="Low complexity" evidence="1">
    <location>
        <begin position="114"/>
        <end position="128"/>
    </location>
</feature>
<feature type="compositionally biased region" description="Low complexity" evidence="1">
    <location>
        <begin position="26"/>
        <end position="40"/>
    </location>
</feature>
<keyword evidence="3" id="KW-1185">Reference proteome</keyword>
<dbReference type="PANTHER" id="PTHR39610:SF2">
    <property type="entry name" value="BZIP DOMAIN-CONTAINING PROTEIN"/>
    <property type="match status" value="1"/>
</dbReference>
<evidence type="ECO:0000313" key="2">
    <source>
        <dbReference type="EMBL" id="OTA30638.1"/>
    </source>
</evidence>
<feature type="compositionally biased region" description="Polar residues" evidence="1">
    <location>
        <begin position="197"/>
        <end position="209"/>
    </location>
</feature>
<gene>
    <name evidence="2" type="ORF">BTJ68_09090</name>
</gene>
<dbReference type="OrthoDB" id="5407781at2759"/>
<proteinExistence type="predicted"/>
<comment type="caution">
    <text evidence="2">The sequence shown here is derived from an EMBL/GenBank/DDBJ whole genome shotgun (WGS) entry which is preliminary data.</text>
</comment>
<name>A0A1Z5T3U8_HORWE</name>
<dbReference type="Proteomes" id="UP000194280">
    <property type="component" value="Unassembled WGS sequence"/>
</dbReference>
<protein>
    <submittedName>
        <fullName evidence="2">Uncharacterized protein</fullName>
    </submittedName>
</protein>
<reference evidence="2 3" key="1">
    <citation type="submission" date="2017-01" db="EMBL/GenBank/DDBJ databases">
        <title>The recent genome duplication of the halophilic yeast Hortaea werneckii: insights from long-read sequencing.</title>
        <authorList>
            <person name="Sinha S."/>
            <person name="Flibotte S."/>
            <person name="Neira M."/>
            <person name="Lenassi M."/>
            <person name="Gostincar C."/>
            <person name="Stajich J.E."/>
            <person name="Nislow C.E."/>
        </authorList>
    </citation>
    <scope>NUCLEOTIDE SEQUENCE [LARGE SCALE GENOMIC DNA]</scope>
    <source>
        <strain evidence="2 3">EXF-2000</strain>
    </source>
</reference>
<dbReference type="EMBL" id="MUNK01000134">
    <property type="protein sequence ID" value="OTA30638.1"/>
    <property type="molecule type" value="Genomic_DNA"/>
</dbReference>
<sequence length="305" mass="32907">MEQCSATLLRIGENLETMTPDLNILPTSRRQSMPSSPSQLRPRRISIGAADATWPAPPSPRSPPLSSLHAAATINAGLHRSPSNASPAMERRRSSLLNNLSINDPTIPAPGEMQQSSSSTSPRTGRGSFAFPPAGPPHNRHPSLGELHQELENEQEAQVNRLLHMIRLQQDQLAALQRQQSDTLSTSQTSSEPSPAPNTIPTTIPSQLQAHPYSPSPCTTGLPHRLARRSSSTQHSSPPALRPLSGTEFPLLGPTTAKDESAFYQAETQTLRRENRMLKARVGVLERQISELNTGSSSIVDSGSG</sequence>